<dbReference type="Pfam" id="PF00190">
    <property type="entry name" value="Cupin_1"/>
    <property type="match status" value="1"/>
</dbReference>
<evidence type="ECO:0000256" key="13">
    <source>
        <dbReference type="PIRSR" id="PIRSR601929-3"/>
    </source>
</evidence>
<dbReference type="GO" id="GO:0048046">
    <property type="term" value="C:apoplast"/>
    <property type="evidence" value="ECO:0007669"/>
    <property type="project" value="UniProtKB-SubCell"/>
</dbReference>
<dbReference type="SUPFAM" id="SSF51182">
    <property type="entry name" value="RmlC-like cupins"/>
    <property type="match status" value="1"/>
</dbReference>
<reference evidence="17" key="1">
    <citation type="submission" date="2021-03" db="EMBL/GenBank/DDBJ databases">
        <authorList>
            <consortium name="Genoscope - CEA"/>
            <person name="William W."/>
        </authorList>
    </citation>
    <scope>NUCLEOTIDE SEQUENCE</scope>
    <source>
        <strain evidence="17">Doubled-haploid Pahang</strain>
    </source>
</reference>
<feature type="binding site" evidence="12">
    <location>
        <position position="136"/>
    </location>
    <ligand>
        <name>Mn(2+)</name>
        <dbReference type="ChEBI" id="CHEBI:29035"/>
    </ligand>
</feature>
<dbReference type="InterPro" id="IPR006045">
    <property type="entry name" value="Cupin_1"/>
</dbReference>
<evidence type="ECO:0000313" key="17">
    <source>
        <dbReference type="EMBL" id="CAG1859603.1"/>
    </source>
</evidence>
<feature type="signal peptide" evidence="15">
    <location>
        <begin position="1"/>
        <end position="40"/>
    </location>
</feature>
<dbReference type="FunCoup" id="A0A804HUE2">
    <property type="interactions" value="437"/>
</dbReference>
<evidence type="ECO:0000256" key="4">
    <source>
        <dbReference type="ARBA" id="ARBA00011268"/>
    </source>
</evidence>
<evidence type="ECO:0000256" key="6">
    <source>
        <dbReference type="ARBA" id="ARBA00022525"/>
    </source>
</evidence>
<evidence type="ECO:0000313" key="18">
    <source>
        <dbReference type="EnsemblPlants" id="Ma01_p15320.1"/>
    </source>
</evidence>
<dbReference type="PRINTS" id="PR00325">
    <property type="entry name" value="GERMIN"/>
</dbReference>
<feature type="binding site" evidence="11">
    <location>
        <position position="131"/>
    </location>
    <ligand>
        <name>oxalate</name>
        <dbReference type="ChEBI" id="CHEBI:30623"/>
    </ligand>
</feature>
<evidence type="ECO:0000256" key="5">
    <source>
        <dbReference type="ARBA" id="ARBA00022523"/>
    </source>
</evidence>
<evidence type="ECO:0000256" key="1">
    <source>
        <dbReference type="ARBA" id="ARBA00003629"/>
    </source>
</evidence>
<feature type="binding site" evidence="11">
    <location>
        <position position="136"/>
    </location>
    <ligand>
        <name>oxalate</name>
        <dbReference type="ChEBI" id="CHEBI:30623"/>
    </ligand>
</feature>
<evidence type="ECO:0000256" key="9">
    <source>
        <dbReference type="ARBA" id="ARBA00023157"/>
    </source>
</evidence>
<feature type="binding site" evidence="12">
    <location>
        <position position="131"/>
    </location>
    <ligand>
        <name>Mn(2+)</name>
        <dbReference type="ChEBI" id="CHEBI:29035"/>
    </ligand>
</feature>
<evidence type="ECO:0000256" key="3">
    <source>
        <dbReference type="ARBA" id="ARBA00007456"/>
    </source>
</evidence>
<feature type="binding site" evidence="12">
    <location>
        <position position="129"/>
    </location>
    <ligand>
        <name>Mn(2+)</name>
        <dbReference type="ChEBI" id="CHEBI:29035"/>
    </ligand>
</feature>
<keyword evidence="5 14" id="KW-0052">Apoplast</keyword>
<keyword evidence="6 14" id="KW-0964">Secreted</keyword>
<dbReference type="OrthoDB" id="1921208at2759"/>
<sequence>MSLHPSSQTSASMERVVAPSQAILIVVLLLLLLSLSPSRPDPDLLLDYCVADVAAQTFHLNGRPCIDPTLARSAHFATSALSQPNGAAATALFGFSVTTTNATTLPGANAQGLAMARVDIVGGGLVPPHAHPRASEAALLLRGTLLVGFVDTSHRLYTQQLRPGDTFLFSRGLVHFLYNLDPTTPAVVLSGFNSQNPGAQLASTTLFRSDPRFPEEVLKKAFKISGQDVQRIQRNLGG</sequence>
<name>A0A804HUE2_MUSAM</name>
<feature type="disulfide bond" evidence="13">
    <location>
        <begin position="49"/>
        <end position="65"/>
    </location>
</feature>
<dbReference type="OMA" id="MIHFLYN"/>
<dbReference type="CDD" id="cd02241">
    <property type="entry name" value="cupin_OxOx"/>
    <property type="match status" value="1"/>
</dbReference>
<feature type="binding site" evidence="12">
    <location>
        <position position="175"/>
    </location>
    <ligand>
        <name>Mn(2+)</name>
        <dbReference type="ChEBI" id="CHEBI:29035"/>
    </ligand>
</feature>
<protein>
    <recommendedName>
        <fullName evidence="14">Germin-like protein</fullName>
    </recommendedName>
</protein>
<organism evidence="18 19">
    <name type="scientific">Musa acuminata subsp. malaccensis</name>
    <name type="common">Wild banana</name>
    <name type="synonym">Musa malaccensis</name>
    <dbReference type="NCBI Taxonomy" id="214687"/>
    <lineage>
        <taxon>Eukaryota</taxon>
        <taxon>Viridiplantae</taxon>
        <taxon>Streptophyta</taxon>
        <taxon>Embryophyta</taxon>
        <taxon>Tracheophyta</taxon>
        <taxon>Spermatophyta</taxon>
        <taxon>Magnoliopsida</taxon>
        <taxon>Liliopsida</taxon>
        <taxon>Zingiberales</taxon>
        <taxon>Musaceae</taxon>
        <taxon>Musa</taxon>
    </lineage>
</organism>
<evidence type="ECO:0000313" key="19">
    <source>
        <dbReference type="Proteomes" id="UP000012960"/>
    </source>
</evidence>
<feature type="domain" description="Cupin type-1" evidence="16">
    <location>
        <begin position="79"/>
        <end position="230"/>
    </location>
</feature>
<dbReference type="GO" id="GO:2000280">
    <property type="term" value="P:regulation of root development"/>
    <property type="evidence" value="ECO:0007669"/>
    <property type="project" value="UniProtKB-ARBA"/>
</dbReference>
<dbReference type="FunFam" id="2.60.120.10:FF:000025">
    <property type="entry name" value="germin-like protein subfamily 2 member 1"/>
    <property type="match status" value="1"/>
</dbReference>
<dbReference type="KEGG" id="mus:103991138"/>
<comment type="subunit">
    <text evidence="4">Oligomer (believed to be a pentamer but probably hexamer).</text>
</comment>
<evidence type="ECO:0000256" key="11">
    <source>
        <dbReference type="PIRSR" id="PIRSR601929-1"/>
    </source>
</evidence>
<keyword evidence="10 11" id="KW-0464">Manganese</keyword>
<evidence type="ECO:0000256" key="2">
    <source>
        <dbReference type="ARBA" id="ARBA00004271"/>
    </source>
</evidence>
<dbReference type="PANTHER" id="PTHR31238">
    <property type="entry name" value="GERMIN-LIKE PROTEIN SUBFAMILY 3 MEMBER 3"/>
    <property type="match status" value="1"/>
</dbReference>
<dbReference type="GO" id="GO:0030145">
    <property type="term" value="F:manganese ion binding"/>
    <property type="evidence" value="ECO:0007669"/>
    <property type="project" value="UniProtKB-UniRule"/>
</dbReference>
<evidence type="ECO:0000259" key="16">
    <source>
        <dbReference type="SMART" id="SM00835"/>
    </source>
</evidence>
<proteinExistence type="inferred from homology"/>
<dbReference type="Gene3D" id="2.60.120.10">
    <property type="entry name" value="Jelly Rolls"/>
    <property type="match status" value="1"/>
</dbReference>
<dbReference type="Proteomes" id="UP000012960">
    <property type="component" value="Unplaced"/>
</dbReference>
<dbReference type="AlphaFoldDB" id="A0A804HUE2"/>
<dbReference type="InterPro" id="IPR011051">
    <property type="entry name" value="RmlC_Cupin_sf"/>
</dbReference>
<dbReference type="EMBL" id="HG996466">
    <property type="protein sequence ID" value="CAG1859603.1"/>
    <property type="molecule type" value="Genomic_DNA"/>
</dbReference>
<evidence type="ECO:0000256" key="12">
    <source>
        <dbReference type="PIRSR" id="PIRSR601929-2"/>
    </source>
</evidence>
<dbReference type="GO" id="GO:0010497">
    <property type="term" value="P:plasmodesmata-mediated intercellular transport"/>
    <property type="evidence" value="ECO:0007669"/>
    <property type="project" value="UniProtKB-ARBA"/>
</dbReference>
<keyword evidence="7 11" id="KW-0479">Metal-binding</keyword>
<keyword evidence="9 13" id="KW-1015">Disulfide bond</keyword>
<comment type="similarity">
    <text evidence="3 14">Belongs to the germin family.</text>
</comment>
<dbReference type="InterPro" id="IPR001929">
    <property type="entry name" value="Germin"/>
</dbReference>
<dbReference type="GO" id="GO:0009506">
    <property type="term" value="C:plasmodesma"/>
    <property type="evidence" value="ECO:0007669"/>
    <property type="project" value="UniProtKB-ARBA"/>
</dbReference>
<comment type="function">
    <text evidence="1">May play a role in plant defense. Probably has no oxalate oxidase activity even if the active site is conserved.</text>
</comment>
<dbReference type="Gramene" id="Ma01_t15320.1">
    <property type="protein sequence ID" value="Ma01_p15320.1"/>
    <property type="gene ID" value="Ma01_g15320"/>
</dbReference>
<dbReference type="InterPro" id="IPR014710">
    <property type="entry name" value="RmlC-like_jellyroll"/>
</dbReference>
<feature type="chain" id="PRO_5043241945" description="Germin-like protein" evidence="15">
    <location>
        <begin position="41"/>
        <end position="238"/>
    </location>
</feature>
<keyword evidence="8 15" id="KW-0732">Signal</keyword>
<evidence type="ECO:0000256" key="10">
    <source>
        <dbReference type="ARBA" id="ARBA00023211"/>
    </source>
</evidence>
<comment type="subcellular location">
    <subcellularLocation>
        <location evidence="2 14">Secreted</location>
        <location evidence="2 14">Extracellular space</location>
        <location evidence="2 14">Apoplast</location>
    </subcellularLocation>
</comment>
<dbReference type="EnsemblPlants" id="Ma01_t15320.1">
    <property type="protein sequence ID" value="Ma01_p15320.1"/>
    <property type="gene ID" value="Ma01_g15320"/>
</dbReference>
<dbReference type="SMART" id="SM00835">
    <property type="entry name" value="Cupin_1"/>
    <property type="match status" value="1"/>
</dbReference>
<reference evidence="18" key="2">
    <citation type="submission" date="2021-05" db="UniProtKB">
        <authorList>
            <consortium name="EnsemblPlants"/>
        </authorList>
    </citation>
    <scope>IDENTIFICATION</scope>
    <source>
        <strain evidence="18">subsp. malaccensis</strain>
    </source>
</reference>
<evidence type="ECO:0000256" key="7">
    <source>
        <dbReference type="ARBA" id="ARBA00022723"/>
    </source>
</evidence>
<evidence type="ECO:0000256" key="15">
    <source>
        <dbReference type="SAM" id="SignalP"/>
    </source>
</evidence>
<evidence type="ECO:0000256" key="8">
    <source>
        <dbReference type="ARBA" id="ARBA00022729"/>
    </source>
</evidence>
<keyword evidence="19" id="KW-1185">Reference proteome</keyword>
<evidence type="ECO:0000256" key="14">
    <source>
        <dbReference type="RuleBase" id="RU366015"/>
    </source>
</evidence>
<gene>
    <name evidence="17" type="ORF">GSMUA_298980.1</name>
</gene>
<accession>A0A804HUE2</accession>